<proteinExistence type="inferred from homology"/>
<evidence type="ECO:0000259" key="6">
    <source>
        <dbReference type="SMART" id="SM01332"/>
    </source>
</evidence>
<sequence>MSSAAVGEDLAGGLETKTQLKHSSDIDLDYGDPLCVTEYQEDIYKYFKKLEACAFYFSPDFMDKQLNIDWNKHCILVERMIQLRSEMKLLQETILLAVNILHRFLSARAVSTDKVELVGLCCLLIAIKYEEVYVPSISLLLSLSMDTSSTKFEIIEGEKYILKTLDWDLRASGPLSWLRKASEADDYDVKSRNLAKYLIDISLAEKKLVRVVPSLLSASALWLARVVSNRGTWNTELKHLSTYSENELLPVASIMVDYILVQPPPHSELYNFYDTKKHFMVILDYSSNTLNPPPSVG</sequence>
<evidence type="ECO:0000313" key="8">
    <source>
        <dbReference type="Proteomes" id="UP000807306"/>
    </source>
</evidence>
<keyword evidence="8" id="KW-1185">Reference proteome</keyword>
<dbReference type="InterPro" id="IPR036915">
    <property type="entry name" value="Cyclin-like_sf"/>
</dbReference>
<evidence type="ECO:0000256" key="3">
    <source>
        <dbReference type="ARBA" id="ARBA00023306"/>
    </source>
</evidence>
<dbReference type="Proteomes" id="UP000807306">
    <property type="component" value="Unassembled WGS sequence"/>
</dbReference>
<dbReference type="OrthoDB" id="5590282at2759"/>
<accession>A0A9P6E569</accession>
<dbReference type="FunFam" id="1.10.472.10:FF:000001">
    <property type="entry name" value="G2/mitotic-specific cyclin"/>
    <property type="match status" value="1"/>
</dbReference>
<dbReference type="GO" id="GO:0044772">
    <property type="term" value="P:mitotic cell cycle phase transition"/>
    <property type="evidence" value="ECO:0007669"/>
    <property type="project" value="InterPro"/>
</dbReference>
<evidence type="ECO:0000256" key="4">
    <source>
        <dbReference type="RuleBase" id="RU000383"/>
    </source>
</evidence>
<dbReference type="PANTHER" id="PTHR10177">
    <property type="entry name" value="CYCLINS"/>
    <property type="match status" value="1"/>
</dbReference>
<dbReference type="GO" id="GO:0016538">
    <property type="term" value="F:cyclin-dependent protein serine/threonine kinase regulator activity"/>
    <property type="evidence" value="ECO:0007669"/>
    <property type="project" value="InterPro"/>
</dbReference>
<dbReference type="EMBL" id="MU157936">
    <property type="protein sequence ID" value="KAF9522732.1"/>
    <property type="molecule type" value="Genomic_DNA"/>
</dbReference>
<name>A0A9P6E569_9AGAR</name>
<gene>
    <name evidence="7" type="ORF">CPB83DRAFT_776675</name>
</gene>
<comment type="caution">
    <text evidence="7">The sequence shown here is derived from an EMBL/GenBank/DDBJ whole genome shotgun (WGS) entry which is preliminary data.</text>
</comment>
<protein>
    <submittedName>
        <fullName evidence="7">Cyclin-like protein</fullName>
    </submittedName>
</protein>
<keyword evidence="2 4" id="KW-0195">Cyclin</keyword>
<dbReference type="SMART" id="SM00385">
    <property type="entry name" value="CYCLIN"/>
    <property type="match status" value="2"/>
</dbReference>
<dbReference type="GO" id="GO:0051301">
    <property type="term" value="P:cell division"/>
    <property type="evidence" value="ECO:0007669"/>
    <property type="project" value="UniProtKB-KW"/>
</dbReference>
<dbReference type="Pfam" id="PF00134">
    <property type="entry name" value="Cyclin_N"/>
    <property type="match status" value="1"/>
</dbReference>
<evidence type="ECO:0000259" key="5">
    <source>
        <dbReference type="SMART" id="SM00385"/>
    </source>
</evidence>
<dbReference type="PIRSF" id="PIRSF001771">
    <property type="entry name" value="Cyclin_A_B_D_E"/>
    <property type="match status" value="1"/>
</dbReference>
<dbReference type="SMART" id="SM01332">
    <property type="entry name" value="Cyclin_C"/>
    <property type="match status" value="1"/>
</dbReference>
<evidence type="ECO:0000313" key="7">
    <source>
        <dbReference type="EMBL" id="KAF9522732.1"/>
    </source>
</evidence>
<dbReference type="InterPro" id="IPR006671">
    <property type="entry name" value="Cyclin_N"/>
</dbReference>
<keyword evidence="1" id="KW-0132">Cell division</keyword>
<organism evidence="7 8">
    <name type="scientific">Crepidotus variabilis</name>
    <dbReference type="NCBI Taxonomy" id="179855"/>
    <lineage>
        <taxon>Eukaryota</taxon>
        <taxon>Fungi</taxon>
        <taxon>Dikarya</taxon>
        <taxon>Basidiomycota</taxon>
        <taxon>Agaricomycotina</taxon>
        <taxon>Agaricomycetes</taxon>
        <taxon>Agaricomycetidae</taxon>
        <taxon>Agaricales</taxon>
        <taxon>Agaricineae</taxon>
        <taxon>Crepidotaceae</taxon>
        <taxon>Crepidotus</taxon>
    </lineage>
</organism>
<evidence type="ECO:0000256" key="2">
    <source>
        <dbReference type="ARBA" id="ARBA00023127"/>
    </source>
</evidence>
<feature type="domain" description="Cyclin-like" evidence="5">
    <location>
        <begin position="78"/>
        <end position="163"/>
    </location>
</feature>
<comment type="similarity">
    <text evidence="4">Belongs to the cyclin family.</text>
</comment>
<dbReference type="AlphaFoldDB" id="A0A9P6E569"/>
<feature type="domain" description="Cyclin-like" evidence="5">
    <location>
        <begin position="176"/>
        <end position="257"/>
    </location>
</feature>
<dbReference type="InterPro" id="IPR013763">
    <property type="entry name" value="Cyclin-like_dom"/>
</dbReference>
<feature type="domain" description="Cyclin C-terminal" evidence="6">
    <location>
        <begin position="172"/>
        <end position="287"/>
    </location>
</feature>
<evidence type="ECO:0000256" key="1">
    <source>
        <dbReference type="ARBA" id="ARBA00022618"/>
    </source>
</evidence>
<dbReference type="InterPro" id="IPR039361">
    <property type="entry name" value="Cyclin"/>
</dbReference>
<dbReference type="InterPro" id="IPR004367">
    <property type="entry name" value="Cyclin_C-dom"/>
</dbReference>
<dbReference type="Gene3D" id="1.10.472.10">
    <property type="entry name" value="Cyclin-like"/>
    <property type="match status" value="2"/>
</dbReference>
<keyword evidence="3" id="KW-0131">Cell cycle</keyword>
<dbReference type="InterPro" id="IPR046965">
    <property type="entry name" value="Cyclin_A/B-like"/>
</dbReference>
<dbReference type="Pfam" id="PF02984">
    <property type="entry name" value="Cyclin_C"/>
    <property type="match status" value="1"/>
</dbReference>
<dbReference type="SUPFAM" id="SSF47954">
    <property type="entry name" value="Cyclin-like"/>
    <property type="match status" value="2"/>
</dbReference>
<reference evidence="7" key="1">
    <citation type="submission" date="2020-11" db="EMBL/GenBank/DDBJ databases">
        <authorList>
            <consortium name="DOE Joint Genome Institute"/>
            <person name="Ahrendt S."/>
            <person name="Riley R."/>
            <person name="Andreopoulos W."/>
            <person name="Labutti K."/>
            <person name="Pangilinan J."/>
            <person name="Ruiz-Duenas F.J."/>
            <person name="Barrasa J.M."/>
            <person name="Sanchez-Garcia M."/>
            <person name="Camarero S."/>
            <person name="Miyauchi S."/>
            <person name="Serrano A."/>
            <person name="Linde D."/>
            <person name="Babiker R."/>
            <person name="Drula E."/>
            <person name="Ayuso-Fernandez I."/>
            <person name="Pacheco R."/>
            <person name="Padilla G."/>
            <person name="Ferreira P."/>
            <person name="Barriuso J."/>
            <person name="Kellner H."/>
            <person name="Castanera R."/>
            <person name="Alfaro M."/>
            <person name="Ramirez L."/>
            <person name="Pisabarro A.G."/>
            <person name="Kuo A."/>
            <person name="Tritt A."/>
            <person name="Lipzen A."/>
            <person name="He G."/>
            <person name="Yan M."/>
            <person name="Ng V."/>
            <person name="Cullen D."/>
            <person name="Martin F."/>
            <person name="Rosso M.-N."/>
            <person name="Henrissat B."/>
            <person name="Hibbett D."/>
            <person name="Martinez A.T."/>
            <person name="Grigoriev I.V."/>
        </authorList>
    </citation>
    <scope>NUCLEOTIDE SEQUENCE</scope>
    <source>
        <strain evidence="7">CBS 506.95</strain>
    </source>
</reference>